<evidence type="ECO:0000256" key="3">
    <source>
        <dbReference type="ARBA" id="ARBA00022603"/>
    </source>
</evidence>
<organism evidence="7 8">
    <name type="scientific">Candidatus Fusobacterium pullicola</name>
    <dbReference type="NCBI Taxonomy" id="2838601"/>
    <lineage>
        <taxon>Bacteria</taxon>
        <taxon>Fusobacteriati</taxon>
        <taxon>Fusobacteriota</taxon>
        <taxon>Fusobacteriia</taxon>
        <taxon>Fusobacteriales</taxon>
        <taxon>Fusobacteriaceae</taxon>
        <taxon>Fusobacterium</taxon>
    </lineage>
</organism>
<dbReference type="EMBL" id="JAHLFN010000034">
    <property type="protein sequence ID" value="MBU3842113.1"/>
    <property type="molecule type" value="Genomic_DNA"/>
</dbReference>
<reference evidence="7" key="1">
    <citation type="journal article" date="2021" name="PeerJ">
        <title>Extensive microbial diversity within the chicken gut microbiome revealed by metagenomics and culture.</title>
        <authorList>
            <person name="Gilroy R."/>
            <person name="Ravi A."/>
            <person name="Getino M."/>
            <person name="Pursley I."/>
            <person name="Horton D.L."/>
            <person name="Alikhan N.F."/>
            <person name="Baker D."/>
            <person name="Gharbi K."/>
            <person name="Hall N."/>
            <person name="Watson M."/>
            <person name="Adriaenssens E.M."/>
            <person name="Foster-Nyarko E."/>
            <person name="Jarju S."/>
            <person name="Secka A."/>
            <person name="Antonio M."/>
            <person name="Oren A."/>
            <person name="Chaudhuri R.R."/>
            <person name="La Ragione R."/>
            <person name="Hildebrand F."/>
            <person name="Pallen M.J."/>
        </authorList>
    </citation>
    <scope>NUCLEOTIDE SEQUENCE</scope>
    <source>
        <strain evidence="7">A6-441</strain>
    </source>
</reference>
<keyword evidence="7" id="KW-0689">Ribosomal protein</keyword>
<dbReference type="EC" id="2.1.1.-" evidence="6"/>
<dbReference type="InterPro" id="IPR004498">
    <property type="entry name" value="Ribosomal_PrmA_MeTrfase"/>
</dbReference>
<sequence>MKVVEIKVIYESDDIERATKEISDIFYGFGVTGLKIEEPMKSKNPLDFYKNEKEFLMVDHAISAYFPLNPYAEKRKAAILSTFEEKFAEREDIVYTVDFYEYDEEDYQNSWKKYLFPEKVSEKFVVKPTWREYTPEADELIIELDPGRAFGTGSHPTTSLCLKLMEENIYEGDSVIDVGTGSGILMIAADRLGASEIYGTDIDELAVESAKENLELNNISEDKAKVYKGDLISVVENKKFDVVVANILADVLLILLHDISKVVKPNGKIIFSGIIEDKCELLRREVESLGFTVEEIKADKEWRAMLIKA</sequence>
<name>A0A9E2NWV4_9FUSO</name>
<dbReference type="GO" id="GO:0032259">
    <property type="term" value="P:methylation"/>
    <property type="evidence" value="ECO:0007669"/>
    <property type="project" value="UniProtKB-KW"/>
</dbReference>
<comment type="similarity">
    <text evidence="1 6">Belongs to the methyltransferase superfamily. PrmA family.</text>
</comment>
<evidence type="ECO:0000256" key="2">
    <source>
        <dbReference type="ARBA" id="ARBA00022490"/>
    </source>
</evidence>
<keyword evidence="4 6" id="KW-0808">Transferase</keyword>
<dbReference type="AlphaFoldDB" id="A0A9E2NWV4"/>
<evidence type="ECO:0000256" key="5">
    <source>
        <dbReference type="ARBA" id="ARBA00022691"/>
    </source>
</evidence>
<evidence type="ECO:0000256" key="6">
    <source>
        <dbReference type="HAMAP-Rule" id="MF_00735"/>
    </source>
</evidence>
<dbReference type="Proteomes" id="UP000724657">
    <property type="component" value="Unassembled WGS sequence"/>
</dbReference>
<dbReference type="SUPFAM" id="SSF53335">
    <property type="entry name" value="S-adenosyl-L-methionine-dependent methyltransferases"/>
    <property type="match status" value="1"/>
</dbReference>
<evidence type="ECO:0000313" key="8">
    <source>
        <dbReference type="Proteomes" id="UP000724657"/>
    </source>
</evidence>
<gene>
    <name evidence="6 7" type="primary">prmA</name>
    <name evidence="7" type="ORF">IAA47_03905</name>
</gene>
<feature type="binding site" evidence="6">
    <location>
        <position position="246"/>
    </location>
    <ligand>
        <name>S-adenosyl-L-methionine</name>
        <dbReference type="ChEBI" id="CHEBI:59789"/>
    </ligand>
</feature>
<dbReference type="Pfam" id="PF06325">
    <property type="entry name" value="PrmA"/>
    <property type="match status" value="1"/>
</dbReference>
<dbReference type="PIRSF" id="PIRSF000401">
    <property type="entry name" value="RPL11_MTase"/>
    <property type="match status" value="1"/>
</dbReference>
<dbReference type="NCBIfam" id="TIGR00406">
    <property type="entry name" value="prmA"/>
    <property type="match status" value="1"/>
</dbReference>
<feature type="binding site" evidence="6">
    <location>
        <position position="158"/>
    </location>
    <ligand>
        <name>S-adenosyl-L-methionine</name>
        <dbReference type="ChEBI" id="CHEBI:59789"/>
    </ligand>
</feature>
<dbReference type="GO" id="GO:0005737">
    <property type="term" value="C:cytoplasm"/>
    <property type="evidence" value="ECO:0007669"/>
    <property type="project" value="UniProtKB-SubCell"/>
</dbReference>
<feature type="binding site" evidence="6">
    <location>
        <position position="201"/>
    </location>
    <ligand>
        <name>S-adenosyl-L-methionine</name>
        <dbReference type="ChEBI" id="CHEBI:59789"/>
    </ligand>
</feature>
<reference evidence="7" key="2">
    <citation type="submission" date="2021-04" db="EMBL/GenBank/DDBJ databases">
        <authorList>
            <person name="Gilroy R."/>
        </authorList>
    </citation>
    <scope>NUCLEOTIDE SEQUENCE</scope>
    <source>
        <strain evidence="7">A6-441</strain>
    </source>
</reference>
<protein>
    <recommendedName>
        <fullName evidence="6">Ribosomal protein L11 methyltransferase</fullName>
        <shortName evidence="6">L11 Mtase</shortName>
        <ecNumber evidence="6">2.1.1.-</ecNumber>
    </recommendedName>
</protein>
<evidence type="ECO:0000256" key="1">
    <source>
        <dbReference type="ARBA" id="ARBA00009741"/>
    </source>
</evidence>
<dbReference type="GO" id="GO:0008276">
    <property type="term" value="F:protein methyltransferase activity"/>
    <property type="evidence" value="ECO:0007669"/>
    <property type="project" value="UniProtKB-UniRule"/>
</dbReference>
<accession>A0A9E2NWV4</accession>
<comment type="caution">
    <text evidence="7">The sequence shown here is derived from an EMBL/GenBank/DDBJ whole genome shotgun (WGS) entry which is preliminary data.</text>
</comment>
<dbReference type="HAMAP" id="MF_00735">
    <property type="entry name" value="Methyltr_PrmA"/>
    <property type="match status" value="1"/>
</dbReference>
<feature type="binding site" evidence="6">
    <location>
        <position position="179"/>
    </location>
    <ligand>
        <name>S-adenosyl-L-methionine</name>
        <dbReference type="ChEBI" id="CHEBI:59789"/>
    </ligand>
</feature>
<dbReference type="PANTHER" id="PTHR43648">
    <property type="entry name" value="ELECTRON TRANSFER FLAVOPROTEIN BETA SUBUNIT LYSINE METHYLTRANSFERASE"/>
    <property type="match status" value="1"/>
</dbReference>
<comment type="function">
    <text evidence="6">Methylates ribosomal protein L11.</text>
</comment>
<keyword evidence="3 6" id="KW-0489">Methyltransferase</keyword>
<evidence type="ECO:0000313" key="7">
    <source>
        <dbReference type="EMBL" id="MBU3842113.1"/>
    </source>
</evidence>
<dbReference type="CDD" id="cd02440">
    <property type="entry name" value="AdoMet_MTases"/>
    <property type="match status" value="1"/>
</dbReference>
<keyword evidence="2 6" id="KW-0963">Cytoplasm</keyword>
<evidence type="ECO:0000256" key="4">
    <source>
        <dbReference type="ARBA" id="ARBA00022679"/>
    </source>
</evidence>
<keyword evidence="5 6" id="KW-0949">S-adenosyl-L-methionine</keyword>
<dbReference type="InterPro" id="IPR050078">
    <property type="entry name" value="Ribosomal_L11_MeTrfase_PrmA"/>
</dbReference>
<proteinExistence type="inferred from homology"/>
<dbReference type="InterPro" id="IPR029063">
    <property type="entry name" value="SAM-dependent_MTases_sf"/>
</dbReference>
<dbReference type="Gene3D" id="3.40.50.150">
    <property type="entry name" value="Vaccinia Virus protein VP39"/>
    <property type="match status" value="1"/>
</dbReference>
<comment type="subcellular location">
    <subcellularLocation>
        <location evidence="6">Cytoplasm</location>
    </subcellularLocation>
</comment>
<comment type="catalytic activity">
    <reaction evidence="6">
        <text>L-lysyl-[protein] + 3 S-adenosyl-L-methionine = N(6),N(6),N(6)-trimethyl-L-lysyl-[protein] + 3 S-adenosyl-L-homocysteine + 3 H(+)</text>
        <dbReference type="Rhea" id="RHEA:54192"/>
        <dbReference type="Rhea" id="RHEA-COMP:9752"/>
        <dbReference type="Rhea" id="RHEA-COMP:13826"/>
        <dbReference type="ChEBI" id="CHEBI:15378"/>
        <dbReference type="ChEBI" id="CHEBI:29969"/>
        <dbReference type="ChEBI" id="CHEBI:57856"/>
        <dbReference type="ChEBI" id="CHEBI:59789"/>
        <dbReference type="ChEBI" id="CHEBI:61961"/>
    </reaction>
</comment>
<dbReference type="GO" id="GO:0005840">
    <property type="term" value="C:ribosome"/>
    <property type="evidence" value="ECO:0007669"/>
    <property type="project" value="UniProtKB-KW"/>
</dbReference>
<keyword evidence="7" id="KW-0687">Ribonucleoprotein</keyword>
<dbReference type="PANTHER" id="PTHR43648:SF1">
    <property type="entry name" value="ELECTRON TRANSFER FLAVOPROTEIN BETA SUBUNIT LYSINE METHYLTRANSFERASE"/>
    <property type="match status" value="1"/>
</dbReference>